<comment type="similarity">
    <text evidence="12">Belongs to the PRA-CH family.</text>
</comment>
<dbReference type="GO" id="GO:0008270">
    <property type="term" value="F:zinc ion binding"/>
    <property type="evidence" value="ECO:0007669"/>
    <property type="project" value="UniProtKB-UniRule"/>
</dbReference>
<feature type="binding site" evidence="12">
    <location>
        <position position="85"/>
    </location>
    <ligand>
        <name>Mg(2+)</name>
        <dbReference type="ChEBI" id="CHEBI:18420"/>
    </ligand>
</feature>
<comment type="similarity">
    <text evidence="6">In the N-terminal section; belongs to the PRA-CH family.</text>
</comment>
<sequence length="124" mass="14186">MSNNTSQQNWLDQVSWNEQGLVAVIAQEFDTGDVLMMAWMNKESLQLTLEKGEAIYWSRSRKKIWHKGEESGHVQKVKSIHLDCDGDTILIKVDQKDRIACHTGAHSCFFLDLEKTPAGPVWKK</sequence>
<dbReference type="SUPFAM" id="SSF141734">
    <property type="entry name" value="HisI-like"/>
    <property type="match status" value="1"/>
</dbReference>
<keyword evidence="10 12" id="KW-0862">Zinc</keyword>
<dbReference type="EC" id="3.5.4.19" evidence="12"/>
<proteinExistence type="inferred from homology"/>
<comment type="cofactor">
    <cofactor evidence="12">
        <name>Zn(2+)</name>
        <dbReference type="ChEBI" id="CHEBI:29105"/>
    </cofactor>
    <text evidence="12">Binds 1 zinc ion per subunit.</text>
</comment>
<keyword evidence="7 12" id="KW-0963">Cytoplasm</keyword>
<organism evidence="14 15">
    <name type="scientific">Polynucleobacter victoriensis</name>
    <dbReference type="NCBI Taxonomy" id="2049319"/>
    <lineage>
        <taxon>Bacteria</taxon>
        <taxon>Pseudomonadati</taxon>
        <taxon>Pseudomonadota</taxon>
        <taxon>Betaproteobacteria</taxon>
        <taxon>Burkholderiales</taxon>
        <taxon>Burkholderiaceae</taxon>
        <taxon>Polynucleobacter</taxon>
    </lineage>
</organism>
<feature type="binding site" evidence="12">
    <location>
        <position position="101"/>
    </location>
    <ligand>
        <name>Zn(2+)</name>
        <dbReference type="ChEBI" id="CHEBI:29105"/>
        <note>ligand shared between dimeric partners</note>
    </ligand>
</feature>
<dbReference type="InterPro" id="IPR002496">
    <property type="entry name" value="PRib_AMP_CycHydrolase_dom"/>
</dbReference>
<feature type="binding site" evidence="12">
    <location>
        <position position="87"/>
    </location>
    <ligand>
        <name>Mg(2+)</name>
        <dbReference type="ChEBI" id="CHEBI:18420"/>
    </ligand>
</feature>
<comment type="catalytic activity">
    <reaction evidence="2">
        <text>1-(5-phospho-beta-D-ribosyl)-ATP + H2O = 1-(5-phospho-beta-D-ribosyl)-5'-AMP + diphosphate + H(+)</text>
        <dbReference type="Rhea" id="RHEA:22828"/>
        <dbReference type="ChEBI" id="CHEBI:15377"/>
        <dbReference type="ChEBI" id="CHEBI:15378"/>
        <dbReference type="ChEBI" id="CHEBI:33019"/>
        <dbReference type="ChEBI" id="CHEBI:59457"/>
        <dbReference type="ChEBI" id="CHEBI:73183"/>
        <dbReference type="EC" id="3.6.1.31"/>
    </reaction>
</comment>
<keyword evidence="12" id="KW-0479">Metal-binding</keyword>
<dbReference type="Gene3D" id="3.10.20.810">
    <property type="entry name" value="Phosphoribosyl-AMP cyclohydrolase"/>
    <property type="match status" value="1"/>
</dbReference>
<evidence type="ECO:0000313" key="15">
    <source>
        <dbReference type="Proteomes" id="UP000197215"/>
    </source>
</evidence>
<evidence type="ECO:0000259" key="13">
    <source>
        <dbReference type="Pfam" id="PF01502"/>
    </source>
</evidence>
<keyword evidence="15" id="KW-1185">Reference proteome</keyword>
<comment type="function">
    <text evidence="12">Catalyzes the hydrolysis of the adenine ring of phosphoribosyl-AMP.</text>
</comment>
<evidence type="ECO:0000256" key="7">
    <source>
        <dbReference type="ARBA" id="ARBA00022490"/>
    </source>
</evidence>
<evidence type="ECO:0000256" key="6">
    <source>
        <dbReference type="ARBA" id="ARBA00008299"/>
    </source>
</evidence>
<dbReference type="GO" id="GO:0000287">
    <property type="term" value="F:magnesium ion binding"/>
    <property type="evidence" value="ECO:0007669"/>
    <property type="project" value="UniProtKB-UniRule"/>
</dbReference>
<evidence type="ECO:0000256" key="3">
    <source>
        <dbReference type="ARBA" id="ARBA00005169"/>
    </source>
</evidence>
<dbReference type="GO" id="GO:0005737">
    <property type="term" value="C:cytoplasm"/>
    <property type="evidence" value="ECO:0007669"/>
    <property type="project" value="UniProtKB-SubCell"/>
</dbReference>
<evidence type="ECO:0000256" key="2">
    <source>
        <dbReference type="ARBA" id="ARBA00001460"/>
    </source>
</evidence>
<dbReference type="InterPro" id="IPR038019">
    <property type="entry name" value="PRib_AMP_CycHydrolase_sf"/>
</dbReference>
<dbReference type="HAMAP" id="MF_01021">
    <property type="entry name" value="HisI"/>
    <property type="match status" value="1"/>
</dbReference>
<dbReference type="GO" id="GO:0004635">
    <property type="term" value="F:phosphoribosyl-AMP cyclohydrolase activity"/>
    <property type="evidence" value="ECO:0007669"/>
    <property type="project" value="UniProtKB-UniRule"/>
</dbReference>
<dbReference type="PANTHER" id="PTHR42945:SF1">
    <property type="entry name" value="HISTIDINE BIOSYNTHESIS BIFUNCTIONAL PROTEIN HIS7"/>
    <property type="match status" value="1"/>
</dbReference>
<evidence type="ECO:0000256" key="12">
    <source>
        <dbReference type="HAMAP-Rule" id="MF_01021"/>
    </source>
</evidence>
<evidence type="ECO:0000256" key="5">
    <source>
        <dbReference type="ARBA" id="ARBA00007731"/>
    </source>
</evidence>
<feature type="binding site" evidence="12">
    <location>
        <position position="108"/>
    </location>
    <ligand>
        <name>Zn(2+)</name>
        <dbReference type="ChEBI" id="CHEBI:29105"/>
        <note>ligand shared between dimeric partners</note>
    </ligand>
</feature>
<comment type="pathway">
    <text evidence="4">Amino-acid biosynthesis; L-histidine biosynthesis; L-histidine from 5-phospho-alpha-D-ribose 1-diphosphate: step 2/9.</text>
</comment>
<evidence type="ECO:0000256" key="9">
    <source>
        <dbReference type="ARBA" id="ARBA00022801"/>
    </source>
</evidence>
<comment type="pathway">
    <text evidence="3 12">Amino-acid biosynthesis; L-histidine biosynthesis; L-histidine from 5-phospho-alpha-D-ribose 1-diphosphate: step 3/9.</text>
</comment>
<protein>
    <recommendedName>
        <fullName evidence="12">Phosphoribosyl-AMP cyclohydrolase</fullName>
        <shortName evidence="12">PRA-CH</shortName>
        <ecNumber evidence="12">3.5.4.19</ecNumber>
    </recommendedName>
</protein>
<accession>A0A212TB67</accession>
<keyword evidence="12" id="KW-0460">Magnesium</keyword>
<evidence type="ECO:0000256" key="1">
    <source>
        <dbReference type="ARBA" id="ARBA00000024"/>
    </source>
</evidence>
<evidence type="ECO:0000256" key="11">
    <source>
        <dbReference type="ARBA" id="ARBA00023102"/>
    </source>
</evidence>
<comment type="similarity">
    <text evidence="5">In the C-terminal section; belongs to the PRA-PH family.</text>
</comment>
<dbReference type="GO" id="GO:0000105">
    <property type="term" value="P:L-histidine biosynthetic process"/>
    <property type="evidence" value="ECO:0007669"/>
    <property type="project" value="UniProtKB-UniRule"/>
</dbReference>
<evidence type="ECO:0000313" key="14">
    <source>
        <dbReference type="EMBL" id="SNC63071.1"/>
    </source>
</evidence>
<comment type="subcellular location">
    <subcellularLocation>
        <location evidence="12">Cytoplasm</location>
    </subcellularLocation>
</comment>
<dbReference type="EMBL" id="FYEX01000001">
    <property type="protein sequence ID" value="SNC63071.1"/>
    <property type="molecule type" value="Genomic_DNA"/>
</dbReference>
<comment type="subunit">
    <text evidence="12">Homodimer.</text>
</comment>
<evidence type="ECO:0000256" key="4">
    <source>
        <dbReference type="ARBA" id="ARBA00005204"/>
    </source>
</evidence>
<dbReference type="InterPro" id="IPR026660">
    <property type="entry name" value="PRA-CH"/>
</dbReference>
<dbReference type="RefSeq" id="WP_088812675.1">
    <property type="nucleotide sequence ID" value="NZ_FYEX01000001.1"/>
</dbReference>
<feature type="binding site" evidence="12">
    <location>
        <position position="83"/>
    </location>
    <ligand>
        <name>Mg(2+)</name>
        <dbReference type="ChEBI" id="CHEBI:18420"/>
    </ligand>
</feature>
<dbReference type="Pfam" id="PF01502">
    <property type="entry name" value="PRA-CH"/>
    <property type="match status" value="1"/>
</dbReference>
<reference evidence="14 15" key="1">
    <citation type="submission" date="2017-06" db="EMBL/GenBank/DDBJ databases">
        <authorList>
            <person name="Kim H.J."/>
            <person name="Triplett B.A."/>
        </authorList>
    </citation>
    <scope>NUCLEOTIDE SEQUENCE [LARGE SCALE GENOMIC DNA]</scope>
    <source>
        <strain evidence="14 15">MWH-VicM1</strain>
    </source>
</reference>
<dbReference type="OrthoDB" id="9795769at2"/>
<keyword evidence="11 12" id="KW-0368">Histidine biosynthesis</keyword>
<dbReference type="NCBIfam" id="NF000768">
    <property type="entry name" value="PRK00051.1"/>
    <property type="match status" value="1"/>
</dbReference>
<dbReference type="FunFam" id="3.10.20.810:FF:000001">
    <property type="entry name" value="Histidine biosynthesis bifunctional protein HisIE"/>
    <property type="match status" value="1"/>
</dbReference>
<dbReference type="Proteomes" id="UP000197215">
    <property type="component" value="Unassembled WGS sequence"/>
</dbReference>
<dbReference type="PANTHER" id="PTHR42945">
    <property type="entry name" value="HISTIDINE BIOSYNTHESIS BIFUNCTIONAL PROTEIN"/>
    <property type="match status" value="1"/>
</dbReference>
<keyword evidence="8 12" id="KW-0028">Amino-acid biosynthesis</keyword>
<evidence type="ECO:0000256" key="8">
    <source>
        <dbReference type="ARBA" id="ARBA00022605"/>
    </source>
</evidence>
<dbReference type="UniPathway" id="UPA00031">
    <property type="reaction ID" value="UER00008"/>
</dbReference>
<keyword evidence="9 12" id="KW-0378">Hydrolase</keyword>
<gene>
    <name evidence="12" type="primary">hisI</name>
    <name evidence="14" type="ORF">SAMN06295916_0805</name>
</gene>
<evidence type="ECO:0000256" key="10">
    <source>
        <dbReference type="ARBA" id="ARBA00022833"/>
    </source>
</evidence>
<comment type="cofactor">
    <cofactor evidence="12">
        <name>Mg(2+)</name>
        <dbReference type="ChEBI" id="CHEBI:18420"/>
    </cofactor>
    <text evidence="12">Binds 1 Mg(2+) ion per subunit.</text>
</comment>
<name>A0A212TB67_9BURK</name>
<feature type="domain" description="Phosphoribosyl-AMP cyclohydrolase" evidence="13">
    <location>
        <begin position="36"/>
        <end position="110"/>
    </location>
</feature>
<feature type="binding site" evidence="12">
    <location>
        <position position="84"/>
    </location>
    <ligand>
        <name>Zn(2+)</name>
        <dbReference type="ChEBI" id="CHEBI:29105"/>
        <note>ligand shared between dimeric partners</note>
    </ligand>
</feature>
<dbReference type="AlphaFoldDB" id="A0A212TB67"/>
<comment type="catalytic activity">
    <reaction evidence="1 12">
        <text>1-(5-phospho-beta-D-ribosyl)-5'-AMP + H2O = 1-(5-phospho-beta-D-ribosyl)-5-[(5-phospho-beta-D-ribosylamino)methylideneamino]imidazole-4-carboxamide</text>
        <dbReference type="Rhea" id="RHEA:20049"/>
        <dbReference type="ChEBI" id="CHEBI:15377"/>
        <dbReference type="ChEBI" id="CHEBI:58435"/>
        <dbReference type="ChEBI" id="CHEBI:59457"/>
        <dbReference type="EC" id="3.5.4.19"/>
    </reaction>
</comment>
<dbReference type="GO" id="GO:0004636">
    <property type="term" value="F:phosphoribosyl-ATP diphosphatase activity"/>
    <property type="evidence" value="ECO:0007669"/>
    <property type="project" value="UniProtKB-EC"/>
</dbReference>